<dbReference type="InterPro" id="IPR000421">
    <property type="entry name" value="FA58C"/>
</dbReference>
<dbReference type="SUPFAM" id="SSF51445">
    <property type="entry name" value="(Trans)glycosidases"/>
    <property type="match status" value="1"/>
</dbReference>
<dbReference type="SUPFAM" id="SSF49303">
    <property type="entry name" value="beta-Galactosidase/glucuronidase domain"/>
    <property type="match status" value="3"/>
</dbReference>
<accession>A0A1Y3QRX1</accession>
<feature type="region of interest" description="Disordered" evidence="4">
    <location>
        <begin position="703"/>
        <end position="729"/>
    </location>
</feature>
<dbReference type="Gene3D" id="2.60.40.10">
    <property type="entry name" value="Immunoglobulins"/>
    <property type="match status" value="4"/>
</dbReference>
<dbReference type="AlphaFoldDB" id="A0A1Y3QRX1"/>
<evidence type="ECO:0000256" key="2">
    <source>
        <dbReference type="ARBA" id="ARBA00022801"/>
    </source>
</evidence>
<dbReference type="EMBL" id="NFHB01000008">
    <property type="protein sequence ID" value="OUN02393.1"/>
    <property type="molecule type" value="Genomic_DNA"/>
</dbReference>
<dbReference type="SUPFAM" id="SSF49785">
    <property type="entry name" value="Galactose-binding domain-like"/>
    <property type="match status" value="2"/>
</dbReference>
<dbReference type="RefSeq" id="WP_087403149.1">
    <property type="nucleotide sequence ID" value="NZ_NFHB01000008.1"/>
</dbReference>
<dbReference type="GO" id="GO:0004553">
    <property type="term" value="F:hydrolase activity, hydrolyzing O-glycosyl compounds"/>
    <property type="evidence" value="ECO:0007669"/>
    <property type="project" value="InterPro"/>
</dbReference>
<proteinExistence type="inferred from homology"/>
<dbReference type="InterPro" id="IPR017853">
    <property type="entry name" value="GH"/>
</dbReference>
<dbReference type="PANTHER" id="PTHR43536:SF1">
    <property type="entry name" value="MANNOSYLGLYCOPROTEIN ENDO-BETA-MANNOSIDASE"/>
    <property type="match status" value="1"/>
</dbReference>
<evidence type="ECO:0000259" key="6">
    <source>
        <dbReference type="PROSITE" id="PS50022"/>
    </source>
</evidence>
<dbReference type="Gene3D" id="3.20.20.80">
    <property type="entry name" value="Glycosidases"/>
    <property type="match status" value="1"/>
</dbReference>
<evidence type="ECO:0000256" key="3">
    <source>
        <dbReference type="ARBA" id="ARBA00023295"/>
    </source>
</evidence>
<dbReference type="InterPro" id="IPR006102">
    <property type="entry name" value="Ig-like_GH2"/>
</dbReference>
<dbReference type="InterPro" id="IPR013783">
    <property type="entry name" value="Ig-like_fold"/>
</dbReference>
<dbReference type="Proteomes" id="UP000195772">
    <property type="component" value="Unassembled WGS sequence"/>
</dbReference>
<comment type="similarity">
    <text evidence="1">Belongs to the glycosyl hydrolase 2 family.</text>
</comment>
<evidence type="ECO:0000256" key="4">
    <source>
        <dbReference type="SAM" id="MobiDB-lite"/>
    </source>
</evidence>
<dbReference type="Pfam" id="PF17786">
    <property type="entry name" value="Mannosidase_ig"/>
    <property type="match status" value="1"/>
</dbReference>
<evidence type="ECO:0000256" key="1">
    <source>
        <dbReference type="ARBA" id="ARBA00007401"/>
    </source>
</evidence>
<evidence type="ECO:0000313" key="7">
    <source>
        <dbReference type="EMBL" id="OUN02393.1"/>
    </source>
</evidence>
<dbReference type="OrthoDB" id="9801077at2"/>
<dbReference type="eggNOG" id="COG3250">
    <property type="taxonomic scope" value="Bacteria"/>
</dbReference>
<dbReference type="InterPro" id="IPR008979">
    <property type="entry name" value="Galactose-bd-like_sf"/>
</dbReference>
<keyword evidence="2" id="KW-0378">Hydrolase</keyword>
<keyword evidence="5" id="KW-0732">Signal</keyword>
<dbReference type="InterPro" id="IPR043534">
    <property type="entry name" value="EBDG/EBM"/>
</dbReference>
<dbReference type="Pfam" id="PF22666">
    <property type="entry name" value="Glyco_hydro_2_N2"/>
    <property type="match status" value="1"/>
</dbReference>
<organism evidence="7 8">
    <name type="scientific">Alistipes onderdonkii</name>
    <dbReference type="NCBI Taxonomy" id="328813"/>
    <lineage>
        <taxon>Bacteria</taxon>
        <taxon>Pseudomonadati</taxon>
        <taxon>Bacteroidota</taxon>
        <taxon>Bacteroidia</taxon>
        <taxon>Bacteroidales</taxon>
        <taxon>Rikenellaceae</taxon>
        <taxon>Alistipes</taxon>
    </lineage>
</organism>
<dbReference type="InterPro" id="IPR054593">
    <property type="entry name" value="Beta-mannosidase-like_N2"/>
</dbReference>
<dbReference type="Pfam" id="PF18368">
    <property type="entry name" value="Ig_GlcNase"/>
    <property type="match status" value="1"/>
</dbReference>
<feature type="signal peptide" evidence="5">
    <location>
        <begin position="1"/>
        <end position="19"/>
    </location>
</feature>
<dbReference type="Gene3D" id="2.60.120.260">
    <property type="entry name" value="Galactose-binding domain-like"/>
    <property type="match status" value="2"/>
</dbReference>
<dbReference type="InterPro" id="IPR041351">
    <property type="entry name" value="Ig_GlcNase"/>
</dbReference>
<sequence length="961" mass="109404">MIKRIFALCLSLLAAGVSAQECIPLDSRSGHIRWEVRPSEGDALPAVPAIVPGCVFASYVAAGVEADPNFGDNAYRTDKSRYDRNFRYTGLFPTPPVGEGRTLWLRFEGVNRKGTVRLNGHQLGHLDGFMQPGDYDITRLVAPDGENRLEVEVEWVGYPVPNFRSPTYISSAGWDWMPYAPGLLSGITDDVYLSLSGDVRLVEPWVRTKVPDREHAKVELLTDVENRSDKACEGVLRGEIRPGGIAFSHPVRLEAGERRTIRLTEREVPGLAVEHPQLWWPNGMGDPALYTCRLAFETDGQQSDARTVTFGIREYGYEWHDGIFRLKINGEPVYIKGGNWGMSEWLLRCRGEEYDTRVALHRHMHFNMIRNWIGSTTDEEFYDACDRHGIMIWDDFWLNSHPNLPHDLGAFQQNAVEKIKRLRNHPSIAVWCGDNEGVPQAPLDDWLRGDVAHYDGGDRLYQSISNAQGLSGSGPWANFHPGWYFAAYPMPYGYKGRPAWGFRTEIGTAVFTTFESFRKFMPEESWWPRNDMWDKHFFGKSAANAAPDKYFETVAENYGEADGIEDFCRKAQLLNLEVNKAMYEGWQHHMWDDATGIMTWMSQPAYPSLVWQTYDYYLDPTGAYWGIRKACEPVHIQWSHADNSVKAVNTTREPLEATATARVYDLDGRLLPQFTQQLKVSLAANTTRSLFDLNFSEGNLARNRPVKASSSSPDGAGAGALTDGNDSSRWASEYSDDQWIEVDLGERRAFTEVVLRWEDAHAAAYKLQLSDDGRTWRDVYETQDAQGGEQTIPLPLQQARYVRMLGLRRATQWGYSLYEMEVYRRDAKAPKLSPVHFIRLELTDRDGRLLSDNFYWRATRRGDYTALNTLAPARLQVRSQLTAAGGRKVIRTTVRNVGRSVAFAVHVQPYRRSDGERILPYVADDNYFTLLQGESRQIDFEFDAGLLPDDRYTVRAEAYNR</sequence>
<dbReference type="GO" id="GO:0005975">
    <property type="term" value="P:carbohydrate metabolic process"/>
    <property type="evidence" value="ECO:0007669"/>
    <property type="project" value="InterPro"/>
</dbReference>
<protein>
    <submittedName>
        <fullName evidence="7">Beta-mannosidase</fullName>
    </submittedName>
</protein>
<dbReference type="Pfam" id="PF00703">
    <property type="entry name" value="Glyco_hydro_2"/>
    <property type="match status" value="1"/>
</dbReference>
<dbReference type="PROSITE" id="PS50022">
    <property type="entry name" value="FA58C_3"/>
    <property type="match status" value="1"/>
</dbReference>
<reference evidence="8" key="1">
    <citation type="submission" date="2017-04" db="EMBL/GenBank/DDBJ databases">
        <title>Function of individual gut microbiota members based on whole genome sequencing of pure cultures obtained from chicken caecum.</title>
        <authorList>
            <person name="Medvecky M."/>
            <person name="Cejkova D."/>
            <person name="Polansky O."/>
            <person name="Karasova D."/>
            <person name="Kubasova T."/>
            <person name="Cizek A."/>
            <person name="Rychlik I."/>
        </authorList>
    </citation>
    <scope>NUCLEOTIDE SEQUENCE [LARGE SCALE GENOMIC DNA]</scope>
    <source>
        <strain evidence="8">An90</strain>
    </source>
</reference>
<comment type="caution">
    <text evidence="7">The sequence shown here is derived from an EMBL/GenBank/DDBJ whole genome shotgun (WGS) entry which is preliminary data.</text>
</comment>
<dbReference type="InterPro" id="IPR041447">
    <property type="entry name" value="Mannosidase_ig"/>
</dbReference>
<dbReference type="PANTHER" id="PTHR43536">
    <property type="entry name" value="MANNOSYLGLYCOPROTEIN ENDO-BETA-MANNOSIDASE"/>
    <property type="match status" value="1"/>
</dbReference>
<name>A0A1Y3QRX1_9BACT</name>
<evidence type="ECO:0000313" key="8">
    <source>
        <dbReference type="Proteomes" id="UP000195772"/>
    </source>
</evidence>
<dbReference type="Pfam" id="PF00754">
    <property type="entry name" value="F5_F8_type_C"/>
    <property type="match status" value="1"/>
</dbReference>
<feature type="chain" id="PRO_5012147130" evidence="5">
    <location>
        <begin position="20"/>
        <end position="961"/>
    </location>
</feature>
<feature type="domain" description="F5/8 type C" evidence="6">
    <location>
        <begin position="688"/>
        <end position="825"/>
    </location>
</feature>
<dbReference type="InterPro" id="IPR036156">
    <property type="entry name" value="Beta-gal/glucu_dom_sf"/>
</dbReference>
<keyword evidence="3" id="KW-0326">Glycosidase</keyword>
<evidence type="ECO:0000256" key="5">
    <source>
        <dbReference type="SAM" id="SignalP"/>
    </source>
</evidence>
<gene>
    <name evidence="7" type="ORF">B5G41_12020</name>
</gene>